<keyword evidence="2" id="KW-1185">Reference proteome</keyword>
<dbReference type="Proteomes" id="UP000192418">
    <property type="component" value="Unassembled WGS sequence"/>
</dbReference>
<name>A0A1W2D5K9_9BACT</name>
<dbReference type="EMBL" id="FWXY01000015">
    <property type="protein sequence ID" value="SMC92476.1"/>
    <property type="molecule type" value="Genomic_DNA"/>
</dbReference>
<protein>
    <submittedName>
        <fullName evidence="1">Uncharacterized protein</fullName>
    </submittedName>
</protein>
<accession>A0A1W2D5K9</accession>
<gene>
    <name evidence="1" type="ORF">SAMN02746065_11566</name>
</gene>
<evidence type="ECO:0000313" key="2">
    <source>
        <dbReference type="Proteomes" id="UP000192418"/>
    </source>
</evidence>
<evidence type="ECO:0000313" key="1">
    <source>
        <dbReference type="EMBL" id="SMC92476.1"/>
    </source>
</evidence>
<proteinExistence type="predicted"/>
<dbReference type="AlphaFoldDB" id="A0A1W2D5K9"/>
<sequence length="35" mass="4051">MLLFFLILGYQILNENQINDIGTISFFIKSSDNLD</sequence>
<organism evidence="1 2">
    <name type="scientific">Desulfocicer vacuolatum DSM 3385</name>
    <dbReference type="NCBI Taxonomy" id="1121400"/>
    <lineage>
        <taxon>Bacteria</taxon>
        <taxon>Pseudomonadati</taxon>
        <taxon>Thermodesulfobacteriota</taxon>
        <taxon>Desulfobacteria</taxon>
        <taxon>Desulfobacterales</taxon>
        <taxon>Desulfobacteraceae</taxon>
        <taxon>Desulfocicer</taxon>
    </lineage>
</organism>
<reference evidence="1 2" key="1">
    <citation type="submission" date="2017-04" db="EMBL/GenBank/DDBJ databases">
        <authorList>
            <person name="Afonso C.L."/>
            <person name="Miller P.J."/>
            <person name="Scott M.A."/>
            <person name="Spackman E."/>
            <person name="Goraichik I."/>
            <person name="Dimitrov K.M."/>
            <person name="Suarez D.L."/>
            <person name="Swayne D.E."/>
        </authorList>
    </citation>
    <scope>NUCLEOTIDE SEQUENCE [LARGE SCALE GENOMIC DNA]</scope>
    <source>
        <strain evidence="1 2">DSM 3385</strain>
    </source>
</reference>